<dbReference type="InterPro" id="IPR036291">
    <property type="entry name" value="NAD(P)-bd_dom_sf"/>
</dbReference>
<name>A0A4U0XMX9_9PEZI</name>
<feature type="domain" description="3-beta hydroxysteroid dehydrogenase/isomerase" evidence="3">
    <location>
        <begin position="13"/>
        <end position="282"/>
    </location>
</feature>
<dbReference type="InterPro" id="IPR002225">
    <property type="entry name" value="3Beta_OHSteriod_DH/Estase"/>
</dbReference>
<proteinExistence type="inferred from homology"/>
<dbReference type="GO" id="GO:0016616">
    <property type="term" value="F:oxidoreductase activity, acting on the CH-OH group of donors, NAD or NADP as acceptor"/>
    <property type="evidence" value="ECO:0007669"/>
    <property type="project" value="InterPro"/>
</dbReference>
<accession>A0A4U0XMX9</accession>
<dbReference type="Pfam" id="PF01073">
    <property type="entry name" value="3Beta_HSD"/>
    <property type="match status" value="1"/>
</dbReference>
<dbReference type="STRING" id="329884.A0A4U0XMX9"/>
<gene>
    <name evidence="4" type="ORF">B0A55_03085</name>
</gene>
<evidence type="ECO:0000313" key="5">
    <source>
        <dbReference type="Proteomes" id="UP000309340"/>
    </source>
</evidence>
<dbReference type="GO" id="GO:0006694">
    <property type="term" value="P:steroid biosynthetic process"/>
    <property type="evidence" value="ECO:0007669"/>
    <property type="project" value="InterPro"/>
</dbReference>
<dbReference type="EMBL" id="NAJQ01000171">
    <property type="protein sequence ID" value="TKA76185.1"/>
    <property type="molecule type" value="Genomic_DNA"/>
</dbReference>
<organism evidence="4 5">
    <name type="scientific">Friedmanniomyces simplex</name>
    <dbReference type="NCBI Taxonomy" id="329884"/>
    <lineage>
        <taxon>Eukaryota</taxon>
        <taxon>Fungi</taxon>
        <taxon>Dikarya</taxon>
        <taxon>Ascomycota</taxon>
        <taxon>Pezizomycotina</taxon>
        <taxon>Dothideomycetes</taxon>
        <taxon>Dothideomycetidae</taxon>
        <taxon>Mycosphaerellales</taxon>
        <taxon>Teratosphaeriaceae</taxon>
        <taxon>Friedmanniomyces</taxon>
    </lineage>
</organism>
<comment type="similarity">
    <text evidence="1">Belongs to the 3-beta-HSD family.</text>
</comment>
<keyword evidence="2" id="KW-0560">Oxidoreductase</keyword>
<dbReference type="Gene3D" id="3.40.50.720">
    <property type="entry name" value="NAD(P)-binding Rossmann-like Domain"/>
    <property type="match status" value="1"/>
</dbReference>
<dbReference type="PANTHER" id="PTHR43245:SF51">
    <property type="entry name" value="SHORT CHAIN DEHYDROGENASE_REDUCTASE FAMILY 42E, MEMBER 2"/>
    <property type="match status" value="1"/>
</dbReference>
<sequence length="369" mass="40796">MAMSIPEELEVLLTGGSGFLGSGIVNALLVKHPKWRISVLDVRSPEPEVARRLDNFLLADISVAESVYKAFADYTPDLVVHTAGVIPAGKKRYSTNEKDWERVKAVNYDGTRHVLDAALASGCKLFVYTSSCTVVVDDLEHDYFYMDEKIPTGLATLHYGRSKGMAERYVLSPEHADKGLVACALRPCTILGPTDTAVIGIFHNLIAKRETSFIVGDGNNLYDFMYIDNAVLAHTLAVENLLTTRTAAGQVFFISNQEPVYFWDFLAYVWVQFGHVPRYRVHIPEGLAWAVALVLDWKTWLTGAASTLDRGSVRDGVRSQFANNDKAKRILGYEPKVALSEGVKLTCEGYKKYLAVNAAPIAENEKARG</sequence>
<evidence type="ECO:0000256" key="2">
    <source>
        <dbReference type="ARBA" id="ARBA00023002"/>
    </source>
</evidence>
<keyword evidence="5" id="KW-1185">Reference proteome</keyword>
<comment type="caution">
    <text evidence="4">The sequence shown here is derived from an EMBL/GenBank/DDBJ whole genome shotgun (WGS) entry which is preliminary data.</text>
</comment>
<dbReference type="InterPro" id="IPR050177">
    <property type="entry name" value="Lipid_A_modif_metabolic_enz"/>
</dbReference>
<evidence type="ECO:0000256" key="1">
    <source>
        <dbReference type="ARBA" id="ARBA00009219"/>
    </source>
</evidence>
<protein>
    <recommendedName>
        <fullName evidence="3">3-beta hydroxysteroid dehydrogenase/isomerase domain-containing protein</fullName>
    </recommendedName>
</protein>
<dbReference type="Proteomes" id="UP000309340">
    <property type="component" value="Unassembled WGS sequence"/>
</dbReference>
<reference evidence="4 5" key="1">
    <citation type="submission" date="2017-03" db="EMBL/GenBank/DDBJ databases">
        <title>Genomes of endolithic fungi from Antarctica.</title>
        <authorList>
            <person name="Coleine C."/>
            <person name="Masonjones S."/>
            <person name="Stajich J.E."/>
        </authorList>
    </citation>
    <scope>NUCLEOTIDE SEQUENCE [LARGE SCALE GENOMIC DNA]</scope>
    <source>
        <strain evidence="4 5">CCFEE 5184</strain>
    </source>
</reference>
<dbReference type="OrthoDB" id="331544at2759"/>
<evidence type="ECO:0000313" key="4">
    <source>
        <dbReference type="EMBL" id="TKA76185.1"/>
    </source>
</evidence>
<dbReference type="SUPFAM" id="SSF51735">
    <property type="entry name" value="NAD(P)-binding Rossmann-fold domains"/>
    <property type="match status" value="1"/>
</dbReference>
<dbReference type="AlphaFoldDB" id="A0A4U0XMX9"/>
<dbReference type="PANTHER" id="PTHR43245">
    <property type="entry name" value="BIFUNCTIONAL POLYMYXIN RESISTANCE PROTEIN ARNA"/>
    <property type="match status" value="1"/>
</dbReference>
<evidence type="ECO:0000259" key="3">
    <source>
        <dbReference type="Pfam" id="PF01073"/>
    </source>
</evidence>